<dbReference type="PANTHER" id="PTHR31412:SF5">
    <property type="entry name" value="ZINC METALLOPROTEASE EGY2, CHLOROPLASTIC-RELATED"/>
    <property type="match status" value="1"/>
</dbReference>
<keyword evidence="6" id="KW-0812">Transmembrane</keyword>
<feature type="domain" description="Serine acetyltransferase N-terminal" evidence="12">
    <location>
        <begin position="26"/>
        <end position="108"/>
    </location>
</feature>
<dbReference type="InterPro" id="IPR008507">
    <property type="entry name" value="DUF789"/>
</dbReference>
<evidence type="ECO:0000313" key="15">
    <source>
        <dbReference type="RefSeq" id="XP_022633867.1"/>
    </source>
</evidence>
<dbReference type="GO" id="GO:0006535">
    <property type="term" value="P:cysteine biosynthetic process from serine"/>
    <property type="evidence" value="ECO:0007669"/>
    <property type="project" value="InterPro"/>
</dbReference>
<keyword evidence="11" id="KW-0472">Membrane</keyword>
<gene>
    <name evidence="14 15 16" type="primary">LOC106755091</name>
</gene>
<evidence type="ECO:0000256" key="9">
    <source>
        <dbReference type="ARBA" id="ARBA00022989"/>
    </source>
</evidence>
<keyword evidence="3" id="KW-0150">Chloroplast</keyword>
<keyword evidence="10" id="KW-0482">Metalloprotease</keyword>
<comment type="subcellular location">
    <subcellularLocation>
        <location evidence="1">Plastid</location>
        <location evidence="1">Chloroplast membrane</location>
        <topology evidence="1">Multi-pass membrane protein</topology>
    </subcellularLocation>
</comment>
<dbReference type="GO" id="GO:0031969">
    <property type="term" value="C:chloroplast membrane"/>
    <property type="evidence" value="ECO:0007669"/>
    <property type="project" value="UniProtKB-SubCell"/>
</dbReference>
<comment type="similarity">
    <text evidence="2">Belongs to the peptidase M50B family.</text>
</comment>
<dbReference type="GeneID" id="106755091"/>
<keyword evidence="9" id="KW-1133">Transmembrane helix</keyword>
<dbReference type="SMART" id="SM00971">
    <property type="entry name" value="SATase_N"/>
    <property type="match status" value="1"/>
</dbReference>
<dbReference type="GO" id="GO:0009001">
    <property type="term" value="F:serine O-acetyltransferase activity"/>
    <property type="evidence" value="ECO:0007669"/>
    <property type="project" value="InterPro"/>
</dbReference>
<dbReference type="GO" id="GO:0006508">
    <property type="term" value="P:proteolysis"/>
    <property type="evidence" value="ECO:0007669"/>
    <property type="project" value="UniProtKB-KW"/>
</dbReference>
<dbReference type="PANTHER" id="PTHR31412">
    <property type="entry name" value="ZINC METALLOPROTEASE EGY1"/>
    <property type="match status" value="1"/>
</dbReference>
<accession>A0A3Q0EUK7</accession>
<keyword evidence="8" id="KW-0809">Transit peptide</keyword>
<dbReference type="RefSeq" id="XP_022633868.1">
    <property type="nucleotide sequence ID" value="XM_022778147.1"/>
</dbReference>
<evidence type="ECO:0000313" key="13">
    <source>
        <dbReference type="Proteomes" id="UP000087766"/>
    </source>
</evidence>
<keyword evidence="5" id="KW-0645">Protease</keyword>
<dbReference type="STRING" id="3916.A0A3Q0EUK7"/>
<dbReference type="AlphaFoldDB" id="A0A3Q0EUK7"/>
<dbReference type="Pfam" id="PF05623">
    <property type="entry name" value="DUF789"/>
    <property type="match status" value="1"/>
</dbReference>
<evidence type="ECO:0000256" key="10">
    <source>
        <dbReference type="ARBA" id="ARBA00023049"/>
    </source>
</evidence>
<evidence type="ECO:0000256" key="6">
    <source>
        <dbReference type="ARBA" id="ARBA00022692"/>
    </source>
</evidence>
<dbReference type="InterPro" id="IPR010493">
    <property type="entry name" value="Ser_AcTrfase_N"/>
</dbReference>
<protein>
    <submittedName>
        <fullName evidence="14 15">Uncharacterized protein LOC106755091 isoform X1</fullName>
    </submittedName>
</protein>
<evidence type="ECO:0000256" key="5">
    <source>
        <dbReference type="ARBA" id="ARBA00022670"/>
    </source>
</evidence>
<dbReference type="RefSeq" id="XP_022633867.1">
    <property type="nucleotide sequence ID" value="XM_022778146.1"/>
</dbReference>
<dbReference type="RefSeq" id="XP_022633866.1">
    <property type="nucleotide sequence ID" value="XM_022778145.1"/>
</dbReference>
<evidence type="ECO:0000256" key="2">
    <source>
        <dbReference type="ARBA" id="ARBA00007931"/>
    </source>
</evidence>
<dbReference type="GO" id="GO:0008237">
    <property type="term" value="F:metallopeptidase activity"/>
    <property type="evidence" value="ECO:0007669"/>
    <property type="project" value="UniProtKB-KW"/>
</dbReference>
<dbReference type="Pfam" id="PF06426">
    <property type="entry name" value="SATase_N"/>
    <property type="match status" value="1"/>
</dbReference>
<evidence type="ECO:0000256" key="3">
    <source>
        <dbReference type="ARBA" id="ARBA00022528"/>
    </source>
</evidence>
<reference evidence="14 15" key="1">
    <citation type="submission" date="2025-04" db="UniProtKB">
        <authorList>
            <consortium name="RefSeq"/>
        </authorList>
    </citation>
    <scope>IDENTIFICATION</scope>
    <source>
        <tissue evidence="14 15">Leaf</tissue>
    </source>
</reference>
<evidence type="ECO:0000256" key="4">
    <source>
        <dbReference type="ARBA" id="ARBA00022640"/>
    </source>
</evidence>
<keyword evidence="13" id="KW-1185">Reference proteome</keyword>
<sequence>MNGTILSQIQCAPSSSFSISLHPAGAERGPILSSLFYATILSHDCLEQALAFALANRLQKPTFLATQLMDIFSTVMKIKVSNIPFAWIFSSQADDLAQTHPSFLTLQSMDLSPTSWTVVSWYLIYIVPSRNNEKELEVCFLTYHTLPSSFEAKLLLGNVLKEGTTISINPLVIWAWAGLLINAINSIPAGELDGGRISFALWGRKESFFKQFSRVYSN</sequence>
<name>A0A3Q0EUK7_VIGRR</name>
<proteinExistence type="inferred from homology"/>
<dbReference type="Proteomes" id="UP000087766">
    <property type="component" value="Unplaced"/>
</dbReference>
<dbReference type="InterPro" id="IPR042122">
    <property type="entry name" value="Ser_AcTrfase_N_sf"/>
</dbReference>
<evidence type="ECO:0000256" key="1">
    <source>
        <dbReference type="ARBA" id="ARBA00004508"/>
    </source>
</evidence>
<evidence type="ECO:0000313" key="14">
    <source>
        <dbReference type="RefSeq" id="XP_022633866.1"/>
    </source>
</evidence>
<keyword evidence="4" id="KW-0934">Plastid</keyword>
<evidence type="ECO:0000259" key="12">
    <source>
        <dbReference type="SMART" id="SM00971"/>
    </source>
</evidence>
<dbReference type="Gene3D" id="1.10.3130.10">
    <property type="entry name" value="serine acetyltransferase, domain 1"/>
    <property type="match status" value="1"/>
</dbReference>
<evidence type="ECO:0000256" key="7">
    <source>
        <dbReference type="ARBA" id="ARBA00022801"/>
    </source>
</evidence>
<keyword evidence="7" id="KW-0378">Hydrolase</keyword>
<dbReference type="KEGG" id="vra:106755091"/>
<evidence type="ECO:0000313" key="16">
    <source>
        <dbReference type="RefSeq" id="XP_022633868.1"/>
    </source>
</evidence>
<evidence type="ECO:0000256" key="11">
    <source>
        <dbReference type="ARBA" id="ARBA00023136"/>
    </source>
</evidence>
<dbReference type="OrthoDB" id="5738at2759"/>
<evidence type="ECO:0000256" key="8">
    <source>
        <dbReference type="ARBA" id="ARBA00022946"/>
    </source>
</evidence>
<dbReference type="InterPro" id="IPR044838">
    <property type="entry name" value="EGY1-like"/>
</dbReference>
<organism evidence="13 15">
    <name type="scientific">Vigna radiata var. radiata</name>
    <name type="common">Mung bean</name>
    <name type="synonym">Phaseolus aureus</name>
    <dbReference type="NCBI Taxonomy" id="3916"/>
    <lineage>
        <taxon>Eukaryota</taxon>
        <taxon>Viridiplantae</taxon>
        <taxon>Streptophyta</taxon>
        <taxon>Embryophyta</taxon>
        <taxon>Tracheophyta</taxon>
        <taxon>Spermatophyta</taxon>
        <taxon>Magnoliopsida</taxon>
        <taxon>eudicotyledons</taxon>
        <taxon>Gunneridae</taxon>
        <taxon>Pentapetalae</taxon>
        <taxon>rosids</taxon>
        <taxon>fabids</taxon>
        <taxon>Fabales</taxon>
        <taxon>Fabaceae</taxon>
        <taxon>Papilionoideae</taxon>
        <taxon>50 kb inversion clade</taxon>
        <taxon>NPAAA clade</taxon>
        <taxon>indigoferoid/millettioid clade</taxon>
        <taxon>Phaseoleae</taxon>
        <taxon>Vigna</taxon>
    </lineage>
</organism>